<dbReference type="Proteomes" id="UP000282930">
    <property type="component" value="Chromosome"/>
</dbReference>
<dbReference type="InterPro" id="IPR002559">
    <property type="entry name" value="Transposase_11"/>
</dbReference>
<protein>
    <submittedName>
        <fullName evidence="2">IS1634-like element ISCsa8 family transposase</fullName>
    </submittedName>
</protein>
<feature type="domain" description="Transposase IS4-like" evidence="1">
    <location>
        <begin position="190"/>
        <end position="488"/>
    </location>
</feature>
<evidence type="ECO:0000313" key="3">
    <source>
        <dbReference type="Proteomes" id="UP000282930"/>
    </source>
</evidence>
<dbReference type="InterPro" id="IPR047654">
    <property type="entry name" value="IS1634_transpos"/>
</dbReference>
<dbReference type="NCBIfam" id="NF033559">
    <property type="entry name" value="transpos_IS1634"/>
    <property type="match status" value="1"/>
</dbReference>
<name>A0A3T0D7J9_9FIRM</name>
<dbReference type="RefSeq" id="WP_127352310.1">
    <property type="nucleotide sequence ID" value="NZ_CP034791.1"/>
</dbReference>
<keyword evidence="3" id="KW-1185">Reference proteome</keyword>
<gene>
    <name evidence="2" type="ORF">ELD05_09945</name>
</gene>
<sequence>MFVKITNAGCYQYVRLVENYRENGKVKQRVLFNFGRLDLLKSDPAFKNIVKKLSDIVEKTTTGNTKAVTIESEEDVSDAVIKNWGYIVFRKLWEELEIDKFLKERATKGRKIKFDVDKVSFLMTIQRLIEPMSKLRTYHQRNKYFGFEEDIDLNQLYRCLDFLDSIKEDLETYLYQKNRDLFKMVVDVVFYDVTTIYFESCRADELKNFGFSKDNKINEVQVVLGLLVDKEGRPIGYELFPGNTIDSKTMVKILRKLKEKFSIDKIVIVADKGLNSRLNLKMIKEAGYDYIVASRLKNASKEVLDEVFEQEGYKRLDGKSCLNAEEIYGDEFKYKVLERTNVIKDEEGKEFKIEERLIITYSSKRAKKDKEDRERLVSKAKELLENKGSITALEKKGARKYLKKKSKSEEYVLDEEAIKRDEKFDGYYAIQTSKKDMDVEEVLGAYHDLWKIEQSFRVMKSCLEVRPIYHFTESRIKGHFVICFLAFLLQRTLEYILRKKGKGISSEGIMEAIDSMNFIEIEIKGKKYLIKQRTEGGAGDILNVMKIKGPKNFITYEEGLEFIGIRK</sequence>
<proteinExistence type="predicted"/>
<evidence type="ECO:0000313" key="2">
    <source>
        <dbReference type="EMBL" id="AZT90936.1"/>
    </source>
</evidence>
<dbReference type="SUPFAM" id="SSF53098">
    <property type="entry name" value="Ribonuclease H-like"/>
    <property type="match status" value="1"/>
</dbReference>
<dbReference type="EMBL" id="CP034791">
    <property type="protein sequence ID" value="AZT90936.1"/>
    <property type="molecule type" value="Genomic_DNA"/>
</dbReference>
<dbReference type="PANTHER" id="PTHR34614">
    <property type="match status" value="1"/>
</dbReference>
<dbReference type="GO" id="GO:0004803">
    <property type="term" value="F:transposase activity"/>
    <property type="evidence" value="ECO:0007669"/>
    <property type="project" value="InterPro"/>
</dbReference>
<dbReference type="GO" id="GO:0006313">
    <property type="term" value="P:DNA transposition"/>
    <property type="evidence" value="ECO:0007669"/>
    <property type="project" value="InterPro"/>
</dbReference>
<accession>A0A3T0D7J9</accession>
<dbReference type="PANTHER" id="PTHR34614:SF2">
    <property type="entry name" value="TRANSPOSASE IS4-LIKE DOMAIN-CONTAINING PROTEIN"/>
    <property type="match status" value="1"/>
</dbReference>
<evidence type="ECO:0000259" key="1">
    <source>
        <dbReference type="Pfam" id="PF01609"/>
    </source>
</evidence>
<dbReference type="KEGG" id="ccha:ELD05_09945"/>
<dbReference type="AlphaFoldDB" id="A0A3T0D7J9"/>
<dbReference type="InterPro" id="IPR012337">
    <property type="entry name" value="RNaseH-like_sf"/>
</dbReference>
<reference evidence="2 3" key="1">
    <citation type="submission" date="2018-12" db="EMBL/GenBank/DDBJ databases">
        <title>Genome sequence from the cellulolytic species, Caldicellulosiruptor changbaiensis.</title>
        <authorList>
            <person name="Blumer-Schuette S.E."/>
            <person name="Mendoza C."/>
        </authorList>
    </citation>
    <scope>NUCLEOTIDE SEQUENCE [LARGE SCALE GENOMIC DNA]</scope>
    <source>
        <strain evidence="2 3">CBS-Z</strain>
    </source>
</reference>
<dbReference type="GO" id="GO:0003677">
    <property type="term" value="F:DNA binding"/>
    <property type="evidence" value="ECO:0007669"/>
    <property type="project" value="InterPro"/>
</dbReference>
<dbReference type="Pfam" id="PF01609">
    <property type="entry name" value="DDE_Tnp_1"/>
    <property type="match status" value="1"/>
</dbReference>
<organism evidence="2 3">
    <name type="scientific">Caldicellulosiruptor changbaiensis</name>
    <dbReference type="NCBI Taxonomy" id="1222016"/>
    <lineage>
        <taxon>Bacteria</taxon>
        <taxon>Bacillati</taxon>
        <taxon>Bacillota</taxon>
        <taxon>Bacillota incertae sedis</taxon>
        <taxon>Caldicellulosiruptorales</taxon>
        <taxon>Caldicellulosiruptoraceae</taxon>
        <taxon>Caldicellulosiruptor</taxon>
    </lineage>
</organism>